<dbReference type="Gene3D" id="1.10.150.20">
    <property type="entry name" value="5' to 3' exonuclease, C-terminal subdomain"/>
    <property type="match status" value="1"/>
</dbReference>
<dbReference type="Gene3D" id="3.30.70.270">
    <property type="match status" value="1"/>
</dbReference>
<evidence type="ECO:0000259" key="6">
    <source>
        <dbReference type="PROSITE" id="PS50173"/>
    </source>
</evidence>
<evidence type="ECO:0000256" key="1">
    <source>
        <dbReference type="ARBA" id="ARBA00010945"/>
    </source>
</evidence>
<comment type="caution">
    <text evidence="7">The sequence shown here is derived from an EMBL/GenBank/DDBJ whole genome shotgun (WGS) entry which is preliminary data.</text>
</comment>
<feature type="domain" description="UmuC" evidence="6">
    <location>
        <begin position="5"/>
        <end position="218"/>
    </location>
</feature>
<dbReference type="PANTHER" id="PTHR11076">
    <property type="entry name" value="DNA REPAIR POLYMERASE UMUC / TRANSFERASE FAMILY MEMBER"/>
    <property type="match status" value="1"/>
</dbReference>
<protein>
    <submittedName>
        <fullName evidence="7">DNA methylase</fullName>
    </submittedName>
</protein>
<dbReference type="EMBL" id="JANFYS010000013">
    <property type="protein sequence ID" value="MCQ4770317.1"/>
    <property type="molecule type" value="Genomic_DNA"/>
</dbReference>
<dbReference type="Gene3D" id="3.40.1170.60">
    <property type="match status" value="1"/>
</dbReference>
<evidence type="ECO:0000256" key="5">
    <source>
        <dbReference type="ARBA" id="ARBA00022932"/>
    </source>
</evidence>
<evidence type="ECO:0000313" key="7">
    <source>
        <dbReference type="EMBL" id="MCQ4770317.1"/>
    </source>
</evidence>
<dbReference type="GO" id="GO:0003887">
    <property type="term" value="F:DNA-directed DNA polymerase activity"/>
    <property type="evidence" value="ECO:0007669"/>
    <property type="project" value="UniProtKB-KW"/>
</dbReference>
<dbReference type="GO" id="GO:0005829">
    <property type="term" value="C:cytosol"/>
    <property type="evidence" value="ECO:0007669"/>
    <property type="project" value="TreeGrafter"/>
</dbReference>
<dbReference type="InterPro" id="IPR050116">
    <property type="entry name" value="DNA_polymerase-Y"/>
</dbReference>
<keyword evidence="3" id="KW-0548">Nucleotidyltransferase</keyword>
<proteinExistence type="inferred from homology"/>
<dbReference type="InterPro" id="IPR043502">
    <property type="entry name" value="DNA/RNA_pol_sf"/>
</dbReference>
<evidence type="ECO:0000256" key="3">
    <source>
        <dbReference type="ARBA" id="ARBA00022695"/>
    </source>
</evidence>
<dbReference type="InterPro" id="IPR001126">
    <property type="entry name" value="UmuC"/>
</dbReference>
<dbReference type="GO" id="GO:0003684">
    <property type="term" value="F:damaged DNA binding"/>
    <property type="evidence" value="ECO:0007669"/>
    <property type="project" value="InterPro"/>
</dbReference>
<comment type="similarity">
    <text evidence="1">Belongs to the DNA polymerase type-Y family.</text>
</comment>
<sequence length="465" mass="53206">MERTYICIDLKSYYASVECVQRGLDPLKANLLVADESRSDQTICLAVSPSLKAKGVPGRPRLFEAKQKIKEYEIRHHTKIEYIIAVPRMAEYERISAQIYGIYLRYVAPDDIHVYSIDECFIDCTCYLHAYRKEAEKLGTNPAHVMAITMIRDVLRTTGITATVGIGTNLYLAKVAMDIVAKKQPADRDGVRVAELNEDSYKFLLWDHKPLTDFWQIGTGKARRLEKAHIFTMGDIAARTQWDEEFFYKTFGIDGEILIDHAWGIEPVTMADIKSYKSDSHSLSNGQVLPRPYQYREARLVFQEMIEVLCTDMFSKNLVTPACSWWVSYDYKSLEACPSYDGPLSIDFYGRLHPKHSNGTVKLPTVTNNIQIITEPMLKSFDVKTDHRLLYRRLGVCANDVQEDRGVFQLNMFIDYEALERDRKLQGAMLEVRKKFGSNALFKGMNLMEGATTLERNQQIGGHKA</sequence>
<evidence type="ECO:0000256" key="2">
    <source>
        <dbReference type="ARBA" id="ARBA00022457"/>
    </source>
</evidence>
<name>A0AAW5JNA4_9FIRM</name>
<dbReference type="SUPFAM" id="SSF56672">
    <property type="entry name" value="DNA/RNA polymerases"/>
    <property type="match status" value="1"/>
</dbReference>
<keyword evidence="5" id="KW-0239">DNA-directed DNA polymerase</keyword>
<dbReference type="PROSITE" id="PS50173">
    <property type="entry name" value="UMUC"/>
    <property type="match status" value="1"/>
</dbReference>
<organism evidence="7 8">
    <name type="scientific">Intestinimonas massiliensis</name>
    <name type="common">ex Afouda et al. 2020</name>
    <dbReference type="NCBI Taxonomy" id="1673721"/>
    <lineage>
        <taxon>Bacteria</taxon>
        <taxon>Bacillati</taxon>
        <taxon>Bacillota</taxon>
        <taxon>Clostridia</taxon>
        <taxon>Eubacteriales</taxon>
        <taxon>Intestinimonas</taxon>
    </lineage>
</organism>
<evidence type="ECO:0000313" key="8">
    <source>
        <dbReference type="Proteomes" id="UP001204562"/>
    </source>
</evidence>
<reference evidence="7" key="1">
    <citation type="submission" date="2022-06" db="EMBL/GenBank/DDBJ databases">
        <title>Isolation of gut microbiota from human fecal samples.</title>
        <authorList>
            <person name="Pamer E.G."/>
            <person name="Barat B."/>
            <person name="Waligurski E."/>
            <person name="Medina S."/>
            <person name="Paddock L."/>
            <person name="Mostad J."/>
        </authorList>
    </citation>
    <scope>NUCLEOTIDE SEQUENCE</scope>
    <source>
        <strain evidence="7">DFI.9.91</strain>
    </source>
</reference>
<dbReference type="GO" id="GO:0032259">
    <property type="term" value="P:methylation"/>
    <property type="evidence" value="ECO:0007669"/>
    <property type="project" value="UniProtKB-KW"/>
</dbReference>
<evidence type="ECO:0000256" key="4">
    <source>
        <dbReference type="ARBA" id="ARBA00022763"/>
    </source>
</evidence>
<keyword evidence="7" id="KW-0489">Methyltransferase</keyword>
<keyword evidence="4" id="KW-0227">DNA damage</keyword>
<dbReference type="Proteomes" id="UP001204562">
    <property type="component" value="Unassembled WGS sequence"/>
</dbReference>
<dbReference type="GO" id="GO:0006281">
    <property type="term" value="P:DNA repair"/>
    <property type="evidence" value="ECO:0007669"/>
    <property type="project" value="InterPro"/>
</dbReference>
<dbReference type="InterPro" id="IPR043128">
    <property type="entry name" value="Rev_trsase/Diguanyl_cyclase"/>
</dbReference>
<accession>A0AAW5JNA4</accession>
<gene>
    <name evidence="7" type="ORF">NE579_07555</name>
</gene>
<dbReference type="GO" id="GO:0042276">
    <property type="term" value="P:error-prone translesion synthesis"/>
    <property type="evidence" value="ECO:0007669"/>
    <property type="project" value="TreeGrafter"/>
</dbReference>
<dbReference type="GO" id="GO:0009432">
    <property type="term" value="P:SOS response"/>
    <property type="evidence" value="ECO:0007669"/>
    <property type="project" value="TreeGrafter"/>
</dbReference>
<keyword evidence="2" id="KW-0515">Mutator protein</keyword>
<dbReference type="AlphaFoldDB" id="A0AAW5JNA4"/>
<dbReference type="Pfam" id="PF00817">
    <property type="entry name" value="IMS"/>
    <property type="match status" value="1"/>
</dbReference>
<dbReference type="GO" id="GO:0008168">
    <property type="term" value="F:methyltransferase activity"/>
    <property type="evidence" value="ECO:0007669"/>
    <property type="project" value="UniProtKB-KW"/>
</dbReference>
<keyword evidence="5" id="KW-0808">Transferase</keyword>
<dbReference type="PANTHER" id="PTHR11076:SF35">
    <property type="entry name" value="DNA REPAIR PROTEIN HOMOLOG YOBH"/>
    <property type="match status" value="1"/>
</dbReference>
<dbReference type="RefSeq" id="WP_256303807.1">
    <property type="nucleotide sequence ID" value="NZ_JANFYS010000013.1"/>
</dbReference>